<evidence type="ECO:0000313" key="3">
    <source>
        <dbReference type="Proteomes" id="UP000255082"/>
    </source>
</evidence>
<accession>A0A378WN94</accession>
<evidence type="ECO:0000256" key="1">
    <source>
        <dbReference type="SAM" id="Phobius"/>
    </source>
</evidence>
<keyword evidence="1" id="KW-1133">Transmembrane helix</keyword>
<dbReference type="OrthoDB" id="4569580at2"/>
<feature type="transmembrane region" description="Helical" evidence="1">
    <location>
        <begin position="39"/>
        <end position="61"/>
    </location>
</feature>
<gene>
    <name evidence="2" type="ORF">NCTC13184_01413</name>
</gene>
<evidence type="ECO:0000313" key="2">
    <source>
        <dbReference type="EMBL" id="SUA42065.1"/>
    </source>
</evidence>
<feature type="transmembrane region" description="Helical" evidence="1">
    <location>
        <begin position="15"/>
        <end position="33"/>
    </location>
</feature>
<keyword evidence="1" id="KW-0472">Membrane</keyword>
<sequence length="94" mass="10158">MTRERSDPQHRRETWFGPLSFRGAAVCLTLNVIPFFINGYLIIALVLLYVIELIAAAVLCARGGRARQLCTGIAVALVGTAACFVLLPALGRLS</sequence>
<protein>
    <submittedName>
        <fullName evidence="2">Uncharacterized protein</fullName>
    </submittedName>
</protein>
<dbReference type="AlphaFoldDB" id="A0A378WN94"/>
<reference evidence="2 3" key="1">
    <citation type="submission" date="2018-06" db="EMBL/GenBank/DDBJ databases">
        <authorList>
            <consortium name="Pathogen Informatics"/>
            <person name="Doyle S."/>
        </authorList>
    </citation>
    <scope>NUCLEOTIDE SEQUENCE [LARGE SCALE GENOMIC DNA]</scope>
    <source>
        <strain evidence="2 3">NCTC13184</strain>
    </source>
</reference>
<organism evidence="2 3">
    <name type="scientific">Nocardia africana</name>
    <dbReference type="NCBI Taxonomy" id="134964"/>
    <lineage>
        <taxon>Bacteria</taxon>
        <taxon>Bacillati</taxon>
        <taxon>Actinomycetota</taxon>
        <taxon>Actinomycetes</taxon>
        <taxon>Mycobacteriales</taxon>
        <taxon>Nocardiaceae</taxon>
        <taxon>Nocardia</taxon>
    </lineage>
</organism>
<dbReference type="RefSeq" id="WP_062961598.1">
    <property type="nucleotide sequence ID" value="NZ_JAJFOE010000001.1"/>
</dbReference>
<keyword evidence="1" id="KW-0812">Transmembrane</keyword>
<proteinExistence type="predicted"/>
<name>A0A378WN94_9NOCA</name>
<feature type="transmembrane region" description="Helical" evidence="1">
    <location>
        <begin position="73"/>
        <end position="91"/>
    </location>
</feature>
<dbReference type="Proteomes" id="UP000255082">
    <property type="component" value="Unassembled WGS sequence"/>
</dbReference>
<dbReference type="EMBL" id="UGRU01000001">
    <property type="protein sequence ID" value="SUA42065.1"/>
    <property type="molecule type" value="Genomic_DNA"/>
</dbReference>